<organism evidence="12 13">
    <name type="scientific">Loxostege sticticalis</name>
    <name type="common">Beet webworm moth</name>
    <dbReference type="NCBI Taxonomy" id="481309"/>
    <lineage>
        <taxon>Eukaryota</taxon>
        <taxon>Metazoa</taxon>
        <taxon>Ecdysozoa</taxon>
        <taxon>Arthropoda</taxon>
        <taxon>Hexapoda</taxon>
        <taxon>Insecta</taxon>
        <taxon>Pterygota</taxon>
        <taxon>Neoptera</taxon>
        <taxon>Endopterygota</taxon>
        <taxon>Lepidoptera</taxon>
        <taxon>Glossata</taxon>
        <taxon>Ditrysia</taxon>
        <taxon>Pyraloidea</taxon>
        <taxon>Crambidae</taxon>
        <taxon>Pyraustinae</taxon>
        <taxon>Loxostege</taxon>
    </lineage>
</organism>
<dbReference type="GO" id="GO:0016020">
    <property type="term" value="C:membrane"/>
    <property type="evidence" value="ECO:0007669"/>
    <property type="project" value="UniProtKB-SubCell"/>
</dbReference>
<keyword evidence="8 10" id="KW-0472">Membrane</keyword>
<evidence type="ECO:0000313" key="13">
    <source>
        <dbReference type="Proteomes" id="UP001549921"/>
    </source>
</evidence>
<protein>
    <recommendedName>
        <fullName evidence="10">Elongation of very long chain fatty acids protein</fullName>
        <ecNumber evidence="10">2.3.1.199</ecNumber>
    </recommendedName>
    <alternativeName>
        <fullName evidence="10">Very-long-chain 3-oxoacyl-CoA synthase</fullName>
    </alternativeName>
</protein>
<comment type="subcellular location">
    <subcellularLocation>
        <location evidence="1">Membrane</location>
        <topology evidence="1">Multi-pass membrane protein</topology>
    </subcellularLocation>
</comment>
<comment type="similarity">
    <text evidence="10">Belongs to the ELO family.</text>
</comment>
<keyword evidence="5 10" id="KW-0276">Fatty acid metabolism</keyword>
<comment type="catalytic activity">
    <reaction evidence="10">
        <text>a very-long-chain acyl-CoA + malonyl-CoA + H(+) = a very-long-chain 3-oxoacyl-CoA + CO2 + CoA</text>
        <dbReference type="Rhea" id="RHEA:32727"/>
        <dbReference type="ChEBI" id="CHEBI:15378"/>
        <dbReference type="ChEBI" id="CHEBI:16526"/>
        <dbReference type="ChEBI" id="CHEBI:57287"/>
        <dbReference type="ChEBI" id="CHEBI:57384"/>
        <dbReference type="ChEBI" id="CHEBI:90725"/>
        <dbReference type="ChEBI" id="CHEBI:90736"/>
        <dbReference type="EC" id="2.3.1.199"/>
    </reaction>
</comment>
<keyword evidence="9 10" id="KW-0275">Fatty acid biosynthesis</keyword>
<evidence type="ECO:0000256" key="6">
    <source>
        <dbReference type="ARBA" id="ARBA00022989"/>
    </source>
</evidence>
<comment type="caution">
    <text evidence="12">The sequence shown here is derived from an EMBL/GenBank/DDBJ whole genome shotgun (WGS) entry which is preliminary data.</text>
</comment>
<gene>
    <name evidence="12" type="ORF">ABMA28_015897</name>
</gene>
<feature type="transmembrane region" description="Helical" evidence="10">
    <location>
        <begin position="233"/>
        <end position="251"/>
    </location>
</feature>
<dbReference type="EMBL" id="JBEDNZ010000007">
    <property type="protein sequence ID" value="KAL0840709.1"/>
    <property type="molecule type" value="Genomic_DNA"/>
</dbReference>
<evidence type="ECO:0000256" key="11">
    <source>
        <dbReference type="SAM" id="MobiDB-lite"/>
    </source>
</evidence>
<evidence type="ECO:0000256" key="5">
    <source>
        <dbReference type="ARBA" id="ARBA00022832"/>
    </source>
</evidence>
<evidence type="ECO:0000256" key="3">
    <source>
        <dbReference type="ARBA" id="ARBA00022679"/>
    </source>
</evidence>
<dbReference type="InterPro" id="IPR030457">
    <property type="entry name" value="ELO_CS"/>
</dbReference>
<keyword evidence="2 10" id="KW-0444">Lipid biosynthesis</keyword>
<dbReference type="InterPro" id="IPR002076">
    <property type="entry name" value="ELO_fam"/>
</dbReference>
<dbReference type="Pfam" id="PF01151">
    <property type="entry name" value="ELO"/>
    <property type="match status" value="1"/>
</dbReference>
<feature type="transmembrane region" description="Helical" evidence="10">
    <location>
        <begin position="65"/>
        <end position="87"/>
    </location>
</feature>
<accession>A0ABD0TBP0</accession>
<feature type="transmembrane region" description="Helical" evidence="10">
    <location>
        <begin position="107"/>
        <end position="130"/>
    </location>
</feature>
<feature type="transmembrane region" description="Helical" evidence="10">
    <location>
        <begin position="166"/>
        <end position="189"/>
    </location>
</feature>
<feature type="transmembrane region" description="Helical" evidence="10">
    <location>
        <begin position="24"/>
        <end position="45"/>
    </location>
</feature>
<evidence type="ECO:0000256" key="1">
    <source>
        <dbReference type="ARBA" id="ARBA00004141"/>
    </source>
</evidence>
<evidence type="ECO:0000256" key="7">
    <source>
        <dbReference type="ARBA" id="ARBA00023098"/>
    </source>
</evidence>
<keyword evidence="4 10" id="KW-0812">Transmembrane</keyword>
<evidence type="ECO:0000313" key="12">
    <source>
        <dbReference type="EMBL" id="KAL0840709.1"/>
    </source>
</evidence>
<evidence type="ECO:0000256" key="4">
    <source>
        <dbReference type="ARBA" id="ARBA00022692"/>
    </source>
</evidence>
<dbReference type="PANTHER" id="PTHR11157">
    <property type="entry name" value="FATTY ACID ACYL TRANSFERASE-RELATED"/>
    <property type="match status" value="1"/>
</dbReference>
<dbReference type="GO" id="GO:0006633">
    <property type="term" value="P:fatty acid biosynthetic process"/>
    <property type="evidence" value="ECO:0007669"/>
    <property type="project" value="UniProtKB-KW"/>
</dbReference>
<keyword evidence="7 10" id="KW-0443">Lipid metabolism</keyword>
<proteinExistence type="inferred from homology"/>
<evidence type="ECO:0000256" key="8">
    <source>
        <dbReference type="ARBA" id="ARBA00023136"/>
    </source>
</evidence>
<dbReference type="AlphaFoldDB" id="A0ABD0TBP0"/>
<keyword evidence="6 10" id="KW-1133">Transmembrane helix</keyword>
<dbReference type="Proteomes" id="UP001549921">
    <property type="component" value="Unassembled WGS sequence"/>
</dbReference>
<name>A0ABD0TBP0_LOXSC</name>
<keyword evidence="3 10" id="KW-0808">Transferase</keyword>
<evidence type="ECO:0000256" key="2">
    <source>
        <dbReference type="ARBA" id="ARBA00022516"/>
    </source>
</evidence>
<evidence type="ECO:0000256" key="9">
    <source>
        <dbReference type="ARBA" id="ARBA00023160"/>
    </source>
</evidence>
<feature type="region of interest" description="Disordered" evidence="11">
    <location>
        <begin position="260"/>
        <end position="292"/>
    </location>
</feature>
<dbReference type="EC" id="2.3.1.199" evidence="10"/>
<sequence>MASVDEAGGSKFVFLRPFPEQDEYFLSDSLPFLVCLVIAYLAYVLKIGPDYMKNREPYKLKNTILVYNAIQVILSAYFVYLSLLSLIPFGFFPDTCVEDDPEKRKVMIYAVYIYFLGKITELLDTVFFVLRKKYNQVSFLHVYHHSSVIVGTWLMFRYSISQTAVYAAFINSLVHVVMYFYYFMAALGPQYQKYLTWKKHITTFQLVQFVSMFCHQVIMLLRSKNCTHSVAGLIYVFYSTVLFFKLFSNFYNQSYNKAQKKGESQRKSQNEINNDKTQNDTTVSDDNKIKAN</sequence>
<feature type="transmembrane region" description="Helical" evidence="10">
    <location>
        <begin position="201"/>
        <end position="221"/>
    </location>
</feature>
<dbReference type="GO" id="GO:0009922">
    <property type="term" value="F:fatty acid elongase activity"/>
    <property type="evidence" value="ECO:0007669"/>
    <property type="project" value="UniProtKB-EC"/>
</dbReference>
<dbReference type="PANTHER" id="PTHR11157:SF69">
    <property type="entry name" value="ELONGATION OF VERY LONG CHAIN FATTY ACIDS PROTEIN 7"/>
    <property type="match status" value="1"/>
</dbReference>
<feature type="compositionally biased region" description="Basic and acidic residues" evidence="11">
    <location>
        <begin position="260"/>
        <end position="278"/>
    </location>
</feature>
<dbReference type="PROSITE" id="PS01188">
    <property type="entry name" value="ELO"/>
    <property type="match status" value="1"/>
</dbReference>
<evidence type="ECO:0000256" key="10">
    <source>
        <dbReference type="RuleBase" id="RU361115"/>
    </source>
</evidence>
<reference evidence="12 13" key="1">
    <citation type="submission" date="2024-06" db="EMBL/GenBank/DDBJ databases">
        <title>A chromosome-level genome assembly of beet webworm, Loxostege sticticalis.</title>
        <authorList>
            <person name="Zhang Y."/>
        </authorList>
    </citation>
    <scope>NUCLEOTIDE SEQUENCE [LARGE SCALE GENOMIC DNA]</scope>
    <source>
        <strain evidence="12">AQ028</strain>
        <tissue evidence="12">Male pupae</tissue>
    </source>
</reference>
<feature type="transmembrane region" description="Helical" evidence="10">
    <location>
        <begin position="142"/>
        <end position="160"/>
    </location>
</feature>